<evidence type="ECO:0000313" key="8">
    <source>
        <dbReference type="EMBL" id="MDZ5457146.1"/>
    </source>
</evidence>
<dbReference type="Pfam" id="PF00892">
    <property type="entry name" value="EamA"/>
    <property type="match status" value="2"/>
</dbReference>
<dbReference type="InterPro" id="IPR050638">
    <property type="entry name" value="AA-Vitamin_Transporters"/>
</dbReference>
<comment type="subcellular location">
    <subcellularLocation>
        <location evidence="1">Membrane</location>
        <topology evidence="1">Multi-pass membrane protein</topology>
    </subcellularLocation>
</comment>
<evidence type="ECO:0000256" key="6">
    <source>
        <dbReference type="SAM" id="Phobius"/>
    </source>
</evidence>
<keyword evidence="5 6" id="KW-0472">Membrane</keyword>
<feature type="domain" description="EamA" evidence="7">
    <location>
        <begin position="155"/>
        <end position="300"/>
    </location>
</feature>
<protein>
    <submittedName>
        <fullName evidence="8">DMT family transporter</fullName>
    </submittedName>
</protein>
<evidence type="ECO:0000259" key="7">
    <source>
        <dbReference type="Pfam" id="PF00892"/>
    </source>
</evidence>
<keyword evidence="9" id="KW-1185">Reference proteome</keyword>
<feature type="transmembrane region" description="Helical" evidence="6">
    <location>
        <begin position="195"/>
        <end position="221"/>
    </location>
</feature>
<proteinExistence type="inferred from homology"/>
<reference evidence="8 9" key="1">
    <citation type="submission" date="2023-11" db="EMBL/GenBank/DDBJ databases">
        <title>Draft genome of Azohydromonas lata strain H1 (DSM1123), a polyhydroxyalkanoate producer.</title>
        <authorList>
            <person name="Traversa D."/>
            <person name="D'Addabbo P."/>
            <person name="Pazzani C."/>
            <person name="Manzari C."/>
            <person name="Chiara M."/>
            <person name="Scrascia M."/>
        </authorList>
    </citation>
    <scope>NUCLEOTIDE SEQUENCE [LARGE SCALE GENOMIC DNA]</scope>
    <source>
        <strain evidence="8 9">H1</strain>
    </source>
</reference>
<evidence type="ECO:0000256" key="1">
    <source>
        <dbReference type="ARBA" id="ARBA00004141"/>
    </source>
</evidence>
<dbReference type="Proteomes" id="UP001293718">
    <property type="component" value="Unassembled WGS sequence"/>
</dbReference>
<dbReference type="EMBL" id="JAXOJX010000015">
    <property type="protein sequence ID" value="MDZ5457146.1"/>
    <property type="molecule type" value="Genomic_DNA"/>
</dbReference>
<dbReference type="RefSeq" id="WP_322465540.1">
    <property type="nucleotide sequence ID" value="NZ_JAXOJX010000015.1"/>
</dbReference>
<dbReference type="InterPro" id="IPR000620">
    <property type="entry name" value="EamA_dom"/>
</dbReference>
<feature type="transmembrane region" description="Helical" evidence="6">
    <location>
        <begin position="96"/>
        <end position="117"/>
    </location>
</feature>
<evidence type="ECO:0000256" key="2">
    <source>
        <dbReference type="ARBA" id="ARBA00007362"/>
    </source>
</evidence>
<comment type="caution">
    <text evidence="8">The sequence shown here is derived from an EMBL/GenBank/DDBJ whole genome shotgun (WGS) entry which is preliminary data.</text>
</comment>
<dbReference type="InterPro" id="IPR037185">
    <property type="entry name" value="EmrE-like"/>
</dbReference>
<feature type="transmembrane region" description="Helical" evidence="6">
    <location>
        <begin position="158"/>
        <end position="175"/>
    </location>
</feature>
<sequence>MTRLSPRTALLLTLPPLLWAGNAVVGRLVVGSVPPLTMNFLRWVLAALLLLPLGWRVLRAPGDLRTRWPYLLLTGTLGVGMYNALQYLALVSSTPINVTLIASSMPVWMLAVGALFYREHPGPKQILGALLSLTGVLFVIARGDPHALLSVRFVRGDLYVIVAIIAWAFYSWLLARPPGAMRGDHKPAWHWAEALLLQVLFGLLGAGAAAALEQAAGTYAIRWDRGWTWAALAYVAVGPAVLAYRCWGLGVATAGPALAAFFSNLTPLFAALMSAAVLGEPPRWYHGAAFVLILAGIAVSGRRG</sequence>
<keyword evidence="3 6" id="KW-0812">Transmembrane</keyword>
<gene>
    <name evidence="8" type="ORF">SM757_11245</name>
</gene>
<feature type="transmembrane region" description="Helical" evidence="6">
    <location>
        <begin position="259"/>
        <end position="278"/>
    </location>
</feature>
<feature type="transmembrane region" description="Helical" evidence="6">
    <location>
        <begin position="126"/>
        <end position="143"/>
    </location>
</feature>
<keyword evidence="4 6" id="KW-1133">Transmembrane helix</keyword>
<dbReference type="PANTHER" id="PTHR32322:SF2">
    <property type="entry name" value="EAMA DOMAIN-CONTAINING PROTEIN"/>
    <property type="match status" value="1"/>
</dbReference>
<comment type="similarity">
    <text evidence="2">Belongs to the EamA transporter family.</text>
</comment>
<evidence type="ECO:0000256" key="3">
    <source>
        <dbReference type="ARBA" id="ARBA00022692"/>
    </source>
</evidence>
<name>A0ABU5IF31_9BURK</name>
<feature type="transmembrane region" description="Helical" evidence="6">
    <location>
        <begin position="39"/>
        <end position="58"/>
    </location>
</feature>
<feature type="domain" description="EamA" evidence="7">
    <location>
        <begin position="9"/>
        <end position="140"/>
    </location>
</feature>
<feature type="transmembrane region" description="Helical" evidence="6">
    <location>
        <begin position="284"/>
        <end position="301"/>
    </location>
</feature>
<evidence type="ECO:0000256" key="5">
    <source>
        <dbReference type="ARBA" id="ARBA00023136"/>
    </source>
</evidence>
<dbReference type="Gene3D" id="1.10.3730.20">
    <property type="match status" value="2"/>
</dbReference>
<accession>A0ABU5IF31</accession>
<dbReference type="SUPFAM" id="SSF103481">
    <property type="entry name" value="Multidrug resistance efflux transporter EmrE"/>
    <property type="match status" value="2"/>
</dbReference>
<feature type="transmembrane region" description="Helical" evidence="6">
    <location>
        <begin position="227"/>
        <end position="247"/>
    </location>
</feature>
<feature type="transmembrane region" description="Helical" evidence="6">
    <location>
        <begin position="70"/>
        <end position="90"/>
    </location>
</feature>
<evidence type="ECO:0000256" key="4">
    <source>
        <dbReference type="ARBA" id="ARBA00022989"/>
    </source>
</evidence>
<organism evidence="8 9">
    <name type="scientific">Azohydromonas lata</name>
    <dbReference type="NCBI Taxonomy" id="45677"/>
    <lineage>
        <taxon>Bacteria</taxon>
        <taxon>Pseudomonadati</taxon>
        <taxon>Pseudomonadota</taxon>
        <taxon>Betaproteobacteria</taxon>
        <taxon>Burkholderiales</taxon>
        <taxon>Sphaerotilaceae</taxon>
        <taxon>Azohydromonas</taxon>
    </lineage>
</organism>
<dbReference type="PANTHER" id="PTHR32322">
    <property type="entry name" value="INNER MEMBRANE TRANSPORTER"/>
    <property type="match status" value="1"/>
</dbReference>
<evidence type="ECO:0000313" key="9">
    <source>
        <dbReference type="Proteomes" id="UP001293718"/>
    </source>
</evidence>